<dbReference type="AlphaFoldDB" id="A0AAV7W6Z7"/>
<gene>
    <name evidence="2" type="ORF">NDU88_004043</name>
</gene>
<reference evidence="2" key="1">
    <citation type="journal article" date="2022" name="bioRxiv">
        <title>Sequencing and chromosome-scale assembly of the giantPleurodeles waltlgenome.</title>
        <authorList>
            <person name="Brown T."/>
            <person name="Elewa A."/>
            <person name="Iarovenko S."/>
            <person name="Subramanian E."/>
            <person name="Araus A.J."/>
            <person name="Petzold A."/>
            <person name="Susuki M."/>
            <person name="Suzuki K.-i.T."/>
            <person name="Hayashi T."/>
            <person name="Toyoda A."/>
            <person name="Oliveira C."/>
            <person name="Osipova E."/>
            <person name="Leigh N.D."/>
            <person name="Simon A."/>
            <person name="Yun M.H."/>
        </authorList>
    </citation>
    <scope>NUCLEOTIDE SEQUENCE</scope>
    <source>
        <strain evidence="2">20211129_DDA</strain>
        <tissue evidence="2">Liver</tissue>
    </source>
</reference>
<protein>
    <submittedName>
        <fullName evidence="2">Uncharacterized protein</fullName>
    </submittedName>
</protein>
<feature type="compositionally biased region" description="Polar residues" evidence="1">
    <location>
        <begin position="42"/>
        <end position="53"/>
    </location>
</feature>
<evidence type="ECO:0000313" key="3">
    <source>
        <dbReference type="Proteomes" id="UP001066276"/>
    </source>
</evidence>
<evidence type="ECO:0000313" key="2">
    <source>
        <dbReference type="EMBL" id="KAJ1208660.1"/>
    </source>
</evidence>
<keyword evidence="3" id="KW-1185">Reference proteome</keyword>
<dbReference type="EMBL" id="JANPWB010000002">
    <property type="protein sequence ID" value="KAJ1208660.1"/>
    <property type="molecule type" value="Genomic_DNA"/>
</dbReference>
<accession>A0AAV7W6Z7</accession>
<dbReference type="Proteomes" id="UP001066276">
    <property type="component" value="Chromosome 1_2"/>
</dbReference>
<feature type="region of interest" description="Disordered" evidence="1">
    <location>
        <begin position="1"/>
        <end position="71"/>
    </location>
</feature>
<name>A0AAV7W6Z7_PLEWA</name>
<sequence>MTAAPPHSQTLQEMREAAHAAASIGGGGSGSLHHSETHSDQESMSGSTYCSSHDATESLPKITPGTSDEIL</sequence>
<comment type="caution">
    <text evidence="2">The sequence shown here is derived from an EMBL/GenBank/DDBJ whole genome shotgun (WGS) entry which is preliminary data.</text>
</comment>
<evidence type="ECO:0000256" key="1">
    <source>
        <dbReference type="SAM" id="MobiDB-lite"/>
    </source>
</evidence>
<organism evidence="2 3">
    <name type="scientific">Pleurodeles waltl</name>
    <name type="common">Iberian ribbed newt</name>
    <dbReference type="NCBI Taxonomy" id="8319"/>
    <lineage>
        <taxon>Eukaryota</taxon>
        <taxon>Metazoa</taxon>
        <taxon>Chordata</taxon>
        <taxon>Craniata</taxon>
        <taxon>Vertebrata</taxon>
        <taxon>Euteleostomi</taxon>
        <taxon>Amphibia</taxon>
        <taxon>Batrachia</taxon>
        <taxon>Caudata</taxon>
        <taxon>Salamandroidea</taxon>
        <taxon>Salamandridae</taxon>
        <taxon>Pleurodelinae</taxon>
        <taxon>Pleurodeles</taxon>
    </lineage>
</organism>
<proteinExistence type="predicted"/>